<protein>
    <submittedName>
        <fullName evidence="3">Uncharacterized protein</fullName>
    </submittedName>
</protein>
<keyword evidence="2" id="KW-0812">Transmembrane</keyword>
<dbReference type="RefSeq" id="WP_197679157.1">
    <property type="nucleotide sequence ID" value="NZ_LT629688.1"/>
</dbReference>
<keyword evidence="4" id="KW-1185">Reference proteome</keyword>
<evidence type="ECO:0000313" key="3">
    <source>
        <dbReference type="EMBL" id="SDD21446.1"/>
    </source>
</evidence>
<feature type="region of interest" description="Disordered" evidence="1">
    <location>
        <begin position="1"/>
        <end position="33"/>
    </location>
</feature>
<dbReference type="AlphaFoldDB" id="A0A1G6SYW6"/>
<proteinExistence type="predicted"/>
<dbReference type="Proteomes" id="UP000198546">
    <property type="component" value="Chromosome i"/>
</dbReference>
<feature type="transmembrane region" description="Helical" evidence="2">
    <location>
        <begin position="173"/>
        <end position="200"/>
    </location>
</feature>
<evidence type="ECO:0000313" key="4">
    <source>
        <dbReference type="Proteomes" id="UP000198546"/>
    </source>
</evidence>
<gene>
    <name evidence="3" type="ORF">SAMN04489747_0457</name>
</gene>
<evidence type="ECO:0000256" key="1">
    <source>
        <dbReference type="SAM" id="MobiDB-lite"/>
    </source>
</evidence>
<keyword evidence="2" id="KW-1133">Transmembrane helix</keyword>
<feature type="compositionally biased region" description="Basic and acidic residues" evidence="1">
    <location>
        <begin position="9"/>
        <end position="33"/>
    </location>
</feature>
<accession>A0A1G6SYW6</accession>
<reference evidence="3 4" key="1">
    <citation type="submission" date="2016-10" db="EMBL/GenBank/DDBJ databases">
        <authorList>
            <person name="de Groot N.N."/>
        </authorList>
    </citation>
    <scope>NUCLEOTIDE SEQUENCE [LARGE SCALE GENOMIC DNA]</scope>
    <source>
        <strain evidence="3 4">MON 2.2</strain>
    </source>
</reference>
<organism evidence="3 4">
    <name type="scientific">Auraticoccus monumenti</name>
    <dbReference type="NCBI Taxonomy" id="675864"/>
    <lineage>
        <taxon>Bacteria</taxon>
        <taxon>Bacillati</taxon>
        <taxon>Actinomycetota</taxon>
        <taxon>Actinomycetes</taxon>
        <taxon>Propionibacteriales</taxon>
        <taxon>Propionibacteriaceae</taxon>
        <taxon>Auraticoccus</taxon>
    </lineage>
</organism>
<dbReference type="EMBL" id="LT629688">
    <property type="protein sequence ID" value="SDD21446.1"/>
    <property type="molecule type" value="Genomic_DNA"/>
</dbReference>
<name>A0A1G6SYW6_9ACTN</name>
<sequence length="215" mass="22250">MSQAMDPQDGERTRASDHDLDRDDTVAGTPRRDRREVVAREKEEFGGMKFGACFFGWLTATGTAVLLTALLTAIGAGVGLAQQVDPAAAAQNPETVGLVGGIVLLVIVLVAYFAGGYVAGRMARFNGAKQGLGVFLWAVIIAVVVAVLGLIAGNQFDVLANLNGFPRLPVNEGALTTGGIITAVVLVLAALAGAVLGGLAGMRYHRRVDKVGLGH</sequence>
<feature type="transmembrane region" description="Helical" evidence="2">
    <location>
        <begin position="50"/>
        <end position="76"/>
    </location>
</feature>
<feature type="transmembrane region" description="Helical" evidence="2">
    <location>
        <begin position="132"/>
        <end position="153"/>
    </location>
</feature>
<keyword evidence="2" id="KW-0472">Membrane</keyword>
<evidence type="ECO:0000256" key="2">
    <source>
        <dbReference type="SAM" id="Phobius"/>
    </source>
</evidence>
<feature type="transmembrane region" description="Helical" evidence="2">
    <location>
        <begin position="96"/>
        <end position="120"/>
    </location>
</feature>